<accession>A0ABM8QNJ0</accession>
<dbReference type="Gene3D" id="3.40.120.10">
    <property type="entry name" value="Alpha-D-Glucose-1,6-Bisphosphate, subunit A, domain 3"/>
    <property type="match status" value="3"/>
</dbReference>
<dbReference type="PROSITE" id="PS00710">
    <property type="entry name" value="PGM_PMM"/>
    <property type="match status" value="1"/>
</dbReference>
<dbReference type="EMBL" id="CAJNBK010000002">
    <property type="protein sequence ID" value="CAE6706809.1"/>
    <property type="molecule type" value="Genomic_DNA"/>
</dbReference>
<comment type="caution">
    <text evidence="13">The sequence shown here is derived from an EMBL/GenBank/DDBJ whole genome shotgun (WGS) entry which is preliminary data.</text>
</comment>
<dbReference type="InterPro" id="IPR006352">
    <property type="entry name" value="GlmM_bact"/>
</dbReference>
<feature type="domain" description="Alpha-D-phosphohexomutase alpha/beta/alpha" evidence="10">
    <location>
        <begin position="3"/>
        <end position="139"/>
    </location>
</feature>
<dbReference type="GO" id="GO:0008966">
    <property type="term" value="F:phosphoglucosamine mutase activity"/>
    <property type="evidence" value="ECO:0007669"/>
    <property type="project" value="UniProtKB-EC"/>
</dbReference>
<dbReference type="InterPro" id="IPR005845">
    <property type="entry name" value="A-D-PHexomutase_a/b/a-II"/>
</dbReference>
<dbReference type="PANTHER" id="PTHR42946:SF1">
    <property type="entry name" value="PHOSPHOGLUCOMUTASE (ALPHA-D-GLUCOSE-1,6-BISPHOSPHATE-DEPENDENT)"/>
    <property type="match status" value="1"/>
</dbReference>
<evidence type="ECO:0000313" key="14">
    <source>
        <dbReference type="Proteomes" id="UP000672526"/>
    </source>
</evidence>
<dbReference type="Proteomes" id="UP000672526">
    <property type="component" value="Unassembled WGS sequence"/>
</dbReference>
<feature type="binding site" evidence="6">
    <location>
        <position position="251"/>
    </location>
    <ligand>
        <name>Mg(2+)</name>
        <dbReference type="ChEBI" id="CHEBI:18420"/>
    </ligand>
</feature>
<dbReference type="InterPro" id="IPR036900">
    <property type="entry name" value="A-D-PHexomutase_C_sf"/>
</dbReference>
<dbReference type="InterPro" id="IPR016066">
    <property type="entry name" value="A-D-PHexomutase_CS"/>
</dbReference>
<dbReference type="Gene3D" id="3.30.310.50">
    <property type="entry name" value="Alpha-D-phosphohexomutase, C-terminal domain"/>
    <property type="match status" value="1"/>
</dbReference>
<sequence length="452" mass="47947">MARQYFGTDGIRGKVGEGPITPEFVLRLGYAAGKVLAGADRWARTGTRPTVLIGKDTRVSGYMLEAALEAGFSAAGVDVMLAGPMPTPGIAYLTRALRLAAGVVISASHNPYYDNGIKFFSADGNKLPDEVELQIEEQLDLPLACAASEQLGKARRLDDAAGRYIEFCKSTFPAAFDLRGLKLVVDCAHGAAYDVAPHVFHELGADVIPIGVAPNGFNINDGVGATAPDALVRAVRANHADLGIALDGDADRLQVVDAAGRLYNGDELLYVLVKDRMATDGKVEGAVGTLMTNMAVEVALQKAGVKFVRAAVGDRYVLEQLREHGWQLGAEGSGHILSLDRHSTGDGIVSALLVLAAMKRSDKTLAELLHGVTLFPQKLINVRMQPGADWKGSDAIRRAISKAEEALNGRGRVLIRASGTEPVLRVMVEAENVNDAVHHAETISDAVKLATA</sequence>
<feature type="binding site" evidence="6">
    <location>
        <position position="247"/>
    </location>
    <ligand>
        <name>Mg(2+)</name>
        <dbReference type="ChEBI" id="CHEBI:18420"/>
    </ligand>
</feature>
<dbReference type="Pfam" id="PF02879">
    <property type="entry name" value="PGM_PMM_II"/>
    <property type="match status" value="1"/>
</dbReference>
<dbReference type="CDD" id="cd05802">
    <property type="entry name" value="GlmM"/>
    <property type="match status" value="1"/>
</dbReference>
<dbReference type="InterPro" id="IPR050060">
    <property type="entry name" value="Phosphoglucosamine_mutase"/>
</dbReference>
<dbReference type="Pfam" id="PF02878">
    <property type="entry name" value="PGM_PMM_I"/>
    <property type="match status" value="1"/>
</dbReference>
<evidence type="ECO:0000256" key="7">
    <source>
        <dbReference type="RuleBase" id="RU004326"/>
    </source>
</evidence>
<dbReference type="Pfam" id="PF02880">
    <property type="entry name" value="PGM_PMM_III"/>
    <property type="match status" value="1"/>
</dbReference>
<dbReference type="InterPro" id="IPR005844">
    <property type="entry name" value="A-D-PHexomutase_a/b/a-I"/>
</dbReference>
<keyword evidence="14" id="KW-1185">Reference proteome</keyword>
<evidence type="ECO:0000256" key="2">
    <source>
        <dbReference type="ARBA" id="ARBA00022553"/>
    </source>
</evidence>
<dbReference type="InterPro" id="IPR005841">
    <property type="entry name" value="Alpha-D-phosphohexomutase_SF"/>
</dbReference>
<proteinExistence type="inferred from homology"/>
<comment type="catalytic activity">
    <reaction evidence="6 8">
        <text>alpha-D-glucosamine 1-phosphate = D-glucosamine 6-phosphate</text>
        <dbReference type="Rhea" id="RHEA:23424"/>
        <dbReference type="ChEBI" id="CHEBI:58516"/>
        <dbReference type="ChEBI" id="CHEBI:58725"/>
        <dbReference type="EC" id="5.4.2.10"/>
    </reaction>
</comment>
<evidence type="ECO:0000256" key="4">
    <source>
        <dbReference type="ARBA" id="ARBA00022842"/>
    </source>
</evidence>
<comment type="PTM">
    <text evidence="6">Activated by phosphorylation.</text>
</comment>
<dbReference type="EC" id="5.4.2.10" evidence="6 8"/>
<evidence type="ECO:0000256" key="5">
    <source>
        <dbReference type="ARBA" id="ARBA00023235"/>
    </source>
</evidence>
<keyword evidence="4 6" id="KW-0460">Magnesium</keyword>
<dbReference type="InterPro" id="IPR005843">
    <property type="entry name" value="A-D-PHexomutase_C"/>
</dbReference>
<dbReference type="NCBIfam" id="TIGR01455">
    <property type="entry name" value="glmM"/>
    <property type="match status" value="1"/>
</dbReference>
<keyword evidence="3 6" id="KW-0479">Metal-binding</keyword>
<evidence type="ECO:0000259" key="12">
    <source>
        <dbReference type="Pfam" id="PF02880"/>
    </source>
</evidence>
<dbReference type="PANTHER" id="PTHR42946">
    <property type="entry name" value="PHOSPHOHEXOSE MUTASE"/>
    <property type="match status" value="1"/>
</dbReference>
<feature type="domain" description="Alpha-D-phosphohexomutase alpha/beta/alpha" evidence="11">
    <location>
        <begin position="163"/>
        <end position="260"/>
    </location>
</feature>
<evidence type="ECO:0000256" key="6">
    <source>
        <dbReference type="HAMAP-Rule" id="MF_01554"/>
    </source>
</evidence>
<dbReference type="SUPFAM" id="SSF55957">
    <property type="entry name" value="Phosphoglucomutase, C-terminal domain"/>
    <property type="match status" value="1"/>
</dbReference>
<dbReference type="InterPro" id="IPR016055">
    <property type="entry name" value="A-D-PHexomutase_a/b/a-I/II/III"/>
</dbReference>
<evidence type="ECO:0000313" key="13">
    <source>
        <dbReference type="EMBL" id="CAE6706809.1"/>
    </source>
</evidence>
<name>A0ABM8QNJ0_9BURK</name>
<dbReference type="RefSeq" id="WP_211609868.1">
    <property type="nucleotide sequence ID" value="NZ_CAJNBK010000002.1"/>
</dbReference>
<dbReference type="HAMAP" id="MF_01554_B">
    <property type="entry name" value="GlmM_B"/>
    <property type="match status" value="1"/>
</dbReference>
<keyword evidence="5 6" id="KW-0413">Isomerase</keyword>
<organism evidence="13 14">
    <name type="scientific">Paraburkholderia haematera</name>
    <dbReference type="NCBI Taxonomy" id="2793077"/>
    <lineage>
        <taxon>Bacteria</taxon>
        <taxon>Pseudomonadati</taxon>
        <taxon>Pseudomonadota</taxon>
        <taxon>Betaproteobacteria</taxon>
        <taxon>Burkholderiales</taxon>
        <taxon>Burkholderiaceae</taxon>
        <taxon>Paraburkholderia</taxon>
    </lineage>
</organism>
<dbReference type="NCBIfam" id="NF008139">
    <property type="entry name" value="PRK10887.1"/>
    <property type="match status" value="1"/>
</dbReference>
<feature type="domain" description="Alpha-D-phosphohexomutase C-terminal" evidence="9">
    <location>
        <begin position="379"/>
        <end position="432"/>
    </location>
</feature>
<dbReference type="SUPFAM" id="SSF53738">
    <property type="entry name" value="Phosphoglucomutase, first 3 domains"/>
    <property type="match status" value="3"/>
</dbReference>
<dbReference type="PRINTS" id="PR00509">
    <property type="entry name" value="PGMPMM"/>
</dbReference>
<feature type="modified residue" description="Phosphoserine" evidence="6">
    <location>
        <position position="108"/>
    </location>
</feature>
<evidence type="ECO:0000259" key="9">
    <source>
        <dbReference type="Pfam" id="PF00408"/>
    </source>
</evidence>
<evidence type="ECO:0000256" key="3">
    <source>
        <dbReference type="ARBA" id="ARBA00022723"/>
    </source>
</evidence>
<feature type="active site" description="Phosphoserine intermediate" evidence="6">
    <location>
        <position position="108"/>
    </location>
</feature>
<evidence type="ECO:0000259" key="11">
    <source>
        <dbReference type="Pfam" id="PF02879"/>
    </source>
</evidence>
<evidence type="ECO:0000259" key="10">
    <source>
        <dbReference type="Pfam" id="PF02878"/>
    </source>
</evidence>
<evidence type="ECO:0000256" key="8">
    <source>
        <dbReference type="RuleBase" id="RU004327"/>
    </source>
</evidence>
<protein>
    <recommendedName>
        <fullName evidence="6 8">Phosphoglucosamine mutase</fullName>
        <ecNumber evidence="6 8">5.4.2.10</ecNumber>
    </recommendedName>
</protein>
<feature type="domain" description="Alpha-D-phosphohexomutase alpha/beta/alpha" evidence="12">
    <location>
        <begin position="264"/>
        <end position="370"/>
    </location>
</feature>
<feature type="binding site" description="via phosphate group" evidence="6">
    <location>
        <position position="108"/>
    </location>
    <ligand>
        <name>Mg(2+)</name>
        <dbReference type="ChEBI" id="CHEBI:18420"/>
    </ligand>
</feature>
<feature type="binding site" evidence="6">
    <location>
        <position position="249"/>
    </location>
    <ligand>
        <name>Mg(2+)</name>
        <dbReference type="ChEBI" id="CHEBI:18420"/>
    </ligand>
</feature>
<gene>
    <name evidence="6 13" type="primary">glmM</name>
    <name evidence="13" type="ORF">R69888_00935</name>
</gene>
<dbReference type="InterPro" id="IPR005846">
    <property type="entry name" value="A-D-PHexomutase_a/b/a-III"/>
</dbReference>
<dbReference type="Pfam" id="PF00408">
    <property type="entry name" value="PGM_PMM_IV"/>
    <property type="match status" value="1"/>
</dbReference>
<comment type="cofactor">
    <cofactor evidence="6">
        <name>Mg(2+)</name>
        <dbReference type="ChEBI" id="CHEBI:18420"/>
    </cofactor>
    <text evidence="6">Binds 1 Mg(2+) ion per subunit.</text>
</comment>
<keyword evidence="2 6" id="KW-0597">Phosphoprotein</keyword>
<comment type="similarity">
    <text evidence="1 6 7">Belongs to the phosphohexose mutase family.</text>
</comment>
<reference evidence="13 14" key="1">
    <citation type="submission" date="2021-02" db="EMBL/GenBank/DDBJ databases">
        <authorList>
            <person name="Vanwijnsberghe S."/>
        </authorList>
    </citation>
    <scope>NUCLEOTIDE SEQUENCE [LARGE SCALE GENOMIC DNA]</scope>
    <source>
        <strain evidence="13 14">LMG 31837</strain>
    </source>
</reference>
<evidence type="ECO:0000256" key="1">
    <source>
        <dbReference type="ARBA" id="ARBA00010231"/>
    </source>
</evidence>
<comment type="function">
    <text evidence="6 8">Catalyzes the conversion of glucosamine-6-phosphate to glucosamine-1-phosphate.</text>
</comment>